<accession>A0A1E3Q994</accession>
<dbReference type="AlphaFoldDB" id="A0A1E3Q994"/>
<organism evidence="2 3">
    <name type="scientific">Lipomyces starkeyi NRRL Y-11557</name>
    <dbReference type="NCBI Taxonomy" id="675824"/>
    <lineage>
        <taxon>Eukaryota</taxon>
        <taxon>Fungi</taxon>
        <taxon>Dikarya</taxon>
        <taxon>Ascomycota</taxon>
        <taxon>Saccharomycotina</taxon>
        <taxon>Lipomycetes</taxon>
        <taxon>Lipomycetales</taxon>
        <taxon>Lipomycetaceae</taxon>
        <taxon>Lipomyces</taxon>
    </lineage>
</organism>
<protein>
    <submittedName>
        <fullName evidence="2">Uncharacterized protein</fullName>
    </submittedName>
</protein>
<feature type="compositionally biased region" description="Basic and acidic residues" evidence="1">
    <location>
        <begin position="227"/>
        <end position="236"/>
    </location>
</feature>
<evidence type="ECO:0000313" key="2">
    <source>
        <dbReference type="EMBL" id="ODQ74269.1"/>
    </source>
</evidence>
<gene>
    <name evidence="2" type="ORF">LIPSTDRAFT_2265</name>
</gene>
<sequence length="247" mass="27854">MHSVIKEITPVEEKMLRDRGVGESFGVVDCSDDFDMDVHKRRYSGISTTSDGGAMGQGCDGSMDTLMAQVDENGIYYGYDDNDDYDDHGIGEGIILLDDNAEMWRADRFGELSKYVDPAPVNSAVAVSSQRQVGSVQFDADRRFAAAKSMRHHAHPVVQPLPHSHYQQYPELQVQYLKQYPLQHDCMMTAMPPPSDCPLSMETQLSGLDSPRKRKRRKSSFQGEGNQKLRLDHDGLDRPYLETRMCD</sequence>
<evidence type="ECO:0000313" key="3">
    <source>
        <dbReference type="Proteomes" id="UP000094385"/>
    </source>
</evidence>
<evidence type="ECO:0000256" key="1">
    <source>
        <dbReference type="SAM" id="MobiDB-lite"/>
    </source>
</evidence>
<proteinExistence type="predicted"/>
<keyword evidence="3" id="KW-1185">Reference proteome</keyword>
<reference evidence="2 3" key="1">
    <citation type="journal article" date="2016" name="Proc. Natl. Acad. Sci. U.S.A.">
        <title>Comparative genomics of biotechnologically important yeasts.</title>
        <authorList>
            <person name="Riley R."/>
            <person name="Haridas S."/>
            <person name="Wolfe K.H."/>
            <person name="Lopes M.R."/>
            <person name="Hittinger C.T."/>
            <person name="Goeker M."/>
            <person name="Salamov A.A."/>
            <person name="Wisecaver J.H."/>
            <person name="Long T.M."/>
            <person name="Calvey C.H."/>
            <person name="Aerts A.L."/>
            <person name="Barry K.W."/>
            <person name="Choi C."/>
            <person name="Clum A."/>
            <person name="Coughlan A.Y."/>
            <person name="Deshpande S."/>
            <person name="Douglass A.P."/>
            <person name="Hanson S.J."/>
            <person name="Klenk H.-P."/>
            <person name="LaButti K.M."/>
            <person name="Lapidus A."/>
            <person name="Lindquist E.A."/>
            <person name="Lipzen A.M."/>
            <person name="Meier-Kolthoff J.P."/>
            <person name="Ohm R.A."/>
            <person name="Otillar R.P."/>
            <person name="Pangilinan J.L."/>
            <person name="Peng Y."/>
            <person name="Rokas A."/>
            <person name="Rosa C.A."/>
            <person name="Scheuner C."/>
            <person name="Sibirny A.A."/>
            <person name="Slot J.C."/>
            <person name="Stielow J.B."/>
            <person name="Sun H."/>
            <person name="Kurtzman C.P."/>
            <person name="Blackwell M."/>
            <person name="Grigoriev I.V."/>
            <person name="Jeffries T.W."/>
        </authorList>
    </citation>
    <scope>NUCLEOTIDE SEQUENCE [LARGE SCALE GENOMIC DNA]</scope>
    <source>
        <strain evidence="2 3">NRRL Y-11557</strain>
    </source>
</reference>
<dbReference type="Proteomes" id="UP000094385">
    <property type="component" value="Unassembled WGS sequence"/>
</dbReference>
<feature type="region of interest" description="Disordered" evidence="1">
    <location>
        <begin position="195"/>
        <end position="236"/>
    </location>
</feature>
<name>A0A1E3Q994_LIPST</name>
<dbReference type="OrthoDB" id="10462946at2759"/>
<dbReference type="EMBL" id="KV454292">
    <property type="protein sequence ID" value="ODQ74269.1"/>
    <property type="molecule type" value="Genomic_DNA"/>
</dbReference>